<organism evidence="1 2">
    <name type="scientific">Schistosoma margrebowiei</name>
    <dbReference type="NCBI Taxonomy" id="48269"/>
    <lineage>
        <taxon>Eukaryota</taxon>
        <taxon>Metazoa</taxon>
        <taxon>Spiralia</taxon>
        <taxon>Lophotrochozoa</taxon>
        <taxon>Platyhelminthes</taxon>
        <taxon>Trematoda</taxon>
        <taxon>Digenea</taxon>
        <taxon>Strigeidida</taxon>
        <taxon>Schistosomatoidea</taxon>
        <taxon>Schistosomatidae</taxon>
        <taxon>Schistosoma</taxon>
    </lineage>
</organism>
<proteinExistence type="predicted"/>
<gene>
    <name evidence="1" type="ORF">SMRZ_LOCUS8451</name>
</gene>
<dbReference type="EMBL" id="UZAI01003672">
    <property type="protein sequence ID" value="VDO81499.1"/>
    <property type="molecule type" value="Genomic_DNA"/>
</dbReference>
<evidence type="ECO:0000313" key="2">
    <source>
        <dbReference type="Proteomes" id="UP000277204"/>
    </source>
</evidence>
<dbReference type="Proteomes" id="UP000277204">
    <property type="component" value="Unassembled WGS sequence"/>
</dbReference>
<accession>A0A3P7YVN6</accession>
<protein>
    <submittedName>
        <fullName evidence="1">Uncharacterized protein</fullName>
    </submittedName>
</protein>
<evidence type="ECO:0000313" key="1">
    <source>
        <dbReference type="EMBL" id="VDO81499.1"/>
    </source>
</evidence>
<name>A0A3P7YVN6_9TREM</name>
<sequence>MWQASFTNSPRTNKSFKLSNWNIFSINYEK</sequence>
<dbReference type="AlphaFoldDB" id="A0A3P7YVN6"/>
<keyword evidence="2" id="KW-1185">Reference proteome</keyword>
<reference evidence="1 2" key="1">
    <citation type="submission" date="2018-11" db="EMBL/GenBank/DDBJ databases">
        <authorList>
            <consortium name="Pathogen Informatics"/>
        </authorList>
    </citation>
    <scope>NUCLEOTIDE SEQUENCE [LARGE SCALE GENOMIC DNA]</scope>
    <source>
        <strain evidence="1 2">Zambia</strain>
    </source>
</reference>